<feature type="compositionally biased region" description="Basic residues" evidence="1">
    <location>
        <begin position="90"/>
        <end position="99"/>
    </location>
</feature>
<name>A0A4C1VXB3_EUMVA</name>
<accession>A0A4C1VXB3</accession>
<evidence type="ECO:0000256" key="1">
    <source>
        <dbReference type="SAM" id="MobiDB-lite"/>
    </source>
</evidence>
<protein>
    <submittedName>
        <fullName evidence="2">Uncharacterized protein</fullName>
    </submittedName>
</protein>
<feature type="compositionally biased region" description="Basic and acidic residues" evidence="1">
    <location>
        <begin position="61"/>
        <end position="76"/>
    </location>
</feature>
<comment type="caution">
    <text evidence="2">The sequence shown here is derived from an EMBL/GenBank/DDBJ whole genome shotgun (WGS) entry which is preliminary data.</text>
</comment>
<organism evidence="2 3">
    <name type="scientific">Eumeta variegata</name>
    <name type="common">Bagworm moth</name>
    <name type="synonym">Eumeta japonica</name>
    <dbReference type="NCBI Taxonomy" id="151549"/>
    <lineage>
        <taxon>Eukaryota</taxon>
        <taxon>Metazoa</taxon>
        <taxon>Ecdysozoa</taxon>
        <taxon>Arthropoda</taxon>
        <taxon>Hexapoda</taxon>
        <taxon>Insecta</taxon>
        <taxon>Pterygota</taxon>
        <taxon>Neoptera</taxon>
        <taxon>Endopterygota</taxon>
        <taxon>Lepidoptera</taxon>
        <taxon>Glossata</taxon>
        <taxon>Ditrysia</taxon>
        <taxon>Tineoidea</taxon>
        <taxon>Psychidae</taxon>
        <taxon>Oiketicinae</taxon>
        <taxon>Eumeta</taxon>
    </lineage>
</organism>
<keyword evidence="3" id="KW-1185">Reference proteome</keyword>
<proteinExistence type="predicted"/>
<evidence type="ECO:0000313" key="2">
    <source>
        <dbReference type="EMBL" id="GBP43461.1"/>
    </source>
</evidence>
<reference evidence="2 3" key="1">
    <citation type="journal article" date="2019" name="Commun. Biol.">
        <title>The bagworm genome reveals a unique fibroin gene that provides high tensile strength.</title>
        <authorList>
            <person name="Kono N."/>
            <person name="Nakamura H."/>
            <person name="Ohtoshi R."/>
            <person name="Tomita M."/>
            <person name="Numata K."/>
            <person name="Arakawa K."/>
        </authorList>
    </citation>
    <scope>NUCLEOTIDE SEQUENCE [LARGE SCALE GENOMIC DNA]</scope>
</reference>
<dbReference type="AlphaFoldDB" id="A0A4C1VXB3"/>
<dbReference type="EMBL" id="BGZK01000436">
    <property type="protein sequence ID" value="GBP43461.1"/>
    <property type="molecule type" value="Genomic_DNA"/>
</dbReference>
<sequence length="118" mass="13172">MHANIPFLTRPTRARTPTHDGPPVPVARAPRPRHIPVVQPTASNPWLARTRRVGRPSEMARLGHADTRPEPPRRDTGQTLSDSGREWRPRAHTAHHAHAGRGNSTRTLNIIACMWSAQ</sequence>
<gene>
    <name evidence="2" type="ORF">EVAR_16035_1</name>
</gene>
<feature type="region of interest" description="Disordered" evidence="1">
    <location>
        <begin position="1"/>
        <end position="105"/>
    </location>
</feature>
<evidence type="ECO:0000313" key="3">
    <source>
        <dbReference type="Proteomes" id="UP000299102"/>
    </source>
</evidence>
<dbReference type="Proteomes" id="UP000299102">
    <property type="component" value="Unassembled WGS sequence"/>
</dbReference>